<dbReference type="PANTHER" id="PTHR37324">
    <property type="entry name" value="PTS SYSTEM GALACTITOL-SPECIFIC EIIC COMPONENT"/>
    <property type="match status" value="1"/>
</dbReference>
<dbReference type="PANTHER" id="PTHR37324:SF2">
    <property type="entry name" value="PTS SYSTEM GALACTITOL-SPECIFIC EIIC COMPONENT"/>
    <property type="match status" value="1"/>
</dbReference>
<gene>
    <name evidence="11" type="ORF">ACFQ5M_02765</name>
</gene>
<feature type="transmembrane region" description="Helical" evidence="9">
    <location>
        <begin position="354"/>
        <end position="377"/>
    </location>
</feature>
<evidence type="ECO:0000256" key="4">
    <source>
        <dbReference type="ARBA" id="ARBA00022597"/>
    </source>
</evidence>
<evidence type="ECO:0000256" key="1">
    <source>
        <dbReference type="ARBA" id="ARBA00004651"/>
    </source>
</evidence>
<evidence type="ECO:0000256" key="6">
    <source>
        <dbReference type="ARBA" id="ARBA00022692"/>
    </source>
</evidence>
<evidence type="ECO:0000256" key="8">
    <source>
        <dbReference type="ARBA" id="ARBA00023136"/>
    </source>
</evidence>
<feature type="transmembrane region" description="Helical" evidence="9">
    <location>
        <begin position="144"/>
        <end position="162"/>
    </location>
</feature>
<keyword evidence="4" id="KW-0762">Sugar transport</keyword>
<proteinExistence type="predicted"/>
<feature type="transmembrane region" description="Helical" evidence="9">
    <location>
        <begin position="39"/>
        <end position="56"/>
    </location>
</feature>
<evidence type="ECO:0000256" key="2">
    <source>
        <dbReference type="ARBA" id="ARBA00022448"/>
    </source>
</evidence>
<reference evidence="12" key="1">
    <citation type="journal article" date="2019" name="Int. J. Syst. Evol. Microbiol.">
        <title>The Global Catalogue of Microorganisms (GCM) 10K type strain sequencing project: providing services to taxonomists for standard genome sequencing and annotation.</title>
        <authorList>
            <consortium name="The Broad Institute Genomics Platform"/>
            <consortium name="The Broad Institute Genome Sequencing Center for Infectious Disease"/>
            <person name="Wu L."/>
            <person name="Ma J."/>
        </authorList>
    </citation>
    <scope>NUCLEOTIDE SEQUENCE [LARGE SCALE GENOMIC DNA]</scope>
    <source>
        <strain evidence="12">CCM 8896</strain>
    </source>
</reference>
<dbReference type="InterPro" id="IPR013014">
    <property type="entry name" value="PTS_EIIC_2"/>
</dbReference>
<organism evidence="11 12">
    <name type="scientific">Agrilactobacillus yilanensis</name>
    <dbReference type="NCBI Taxonomy" id="2485997"/>
    <lineage>
        <taxon>Bacteria</taxon>
        <taxon>Bacillati</taxon>
        <taxon>Bacillota</taxon>
        <taxon>Bacilli</taxon>
        <taxon>Lactobacillales</taxon>
        <taxon>Lactobacillaceae</taxon>
        <taxon>Agrilactobacillus</taxon>
    </lineage>
</organism>
<evidence type="ECO:0000256" key="3">
    <source>
        <dbReference type="ARBA" id="ARBA00022475"/>
    </source>
</evidence>
<dbReference type="InterPro" id="IPR004703">
    <property type="entry name" value="PTS_sugar-sp_permease"/>
</dbReference>
<feature type="transmembrane region" description="Helical" evidence="9">
    <location>
        <begin position="87"/>
        <end position="109"/>
    </location>
</feature>
<keyword evidence="6 9" id="KW-0812">Transmembrane</keyword>
<keyword evidence="12" id="KW-1185">Reference proteome</keyword>
<dbReference type="InterPro" id="IPR013853">
    <property type="entry name" value="EIIC-GAT"/>
</dbReference>
<feature type="transmembrane region" description="Helical" evidence="9">
    <location>
        <begin position="174"/>
        <end position="198"/>
    </location>
</feature>
<feature type="transmembrane region" description="Helical" evidence="9">
    <location>
        <begin position="218"/>
        <end position="239"/>
    </location>
</feature>
<dbReference type="EMBL" id="JBHTOP010000004">
    <property type="protein sequence ID" value="MFD1671016.1"/>
    <property type="molecule type" value="Genomic_DNA"/>
</dbReference>
<feature type="domain" description="PTS EIIC type-2" evidence="10">
    <location>
        <begin position="4"/>
        <end position="438"/>
    </location>
</feature>
<keyword evidence="5" id="KW-0598">Phosphotransferase system</keyword>
<feature type="transmembrane region" description="Helical" evidence="9">
    <location>
        <begin position="293"/>
        <end position="322"/>
    </location>
</feature>
<dbReference type="Proteomes" id="UP001597267">
    <property type="component" value="Unassembled WGS sequence"/>
</dbReference>
<evidence type="ECO:0000259" key="10">
    <source>
        <dbReference type="PROSITE" id="PS51104"/>
    </source>
</evidence>
<keyword evidence="8 9" id="KW-0472">Membrane</keyword>
<name>A0ABW4J5T9_9LACO</name>
<evidence type="ECO:0000313" key="12">
    <source>
        <dbReference type="Proteomes" id="UP001597267"/>
    </source>
</evidence>
<comment type="caution">
    <text evidence="11">The sequence shown here is derived from an EMBL/GenBank/DDBJ whole genome shotgun (WGS) entry which is preliminary data.</text>
</comment>
<protein>
    <submittedName>
        <fullName evidence="11">PTS galactitol transporter subunit IIC</fullName>
    </submittedName>
</protein>
<evidence type="ECO:0000313" key="11">
    <source>
        <dbReference type="EMBL" id="MFD1671016.1"/>
    </source>
</evidence>
<accession>A0ABW4J5T9</accession>
<keyword evidence="7 9" id="KW-1133">Transmembrane helix</keyword>
<dbReference type="PIRSF" id="PIRSF006304">
    <property type="entry name" value="GatC"/>
    <property type="match status" value="1"/>
</dbReference>
<feature type="transmembrane region" description="Helical" evidence="9">
    <location>
        <begin position="417"/>
        <end position="435"/>
    </location>
</feature>
<keyword evidence="2" id="KW-0813">Transport</keyword>
<keyword evidence="3" id="KW-1003">Cell membrane</keyword>
<feature type="transmembrane region" description="Helical" evidence="9">
    <location>
        <begin position="329"/>
        <end position="348"/>
    </location>
</feature>
<feature type="transmembrane region" description="Helical" evidence="9">
    <location>
        <begin position="246"/>
        <end position="268"/>
    </location>
</feature>
<sequence>MNFIRDFMSLGASVMMLIIFLVFGLLLKISFGKALKSGLLIGVGFVGLSTITQLLADNLGPAVNAMVKIYNLHLYTLDIGWPAASTIAYGTEIGAITIPLGIGINVLMIFTKTTRTLNVDLWNYWHFAFVGSIVAIATDSFFKGIFGVVITTIMTLIGADFSQKKVESFYGSDLKGISLPNAFCVGFIPFAIIVNKLIDYLPKINKLDFDADKLQQKIGIFGDPIFLGVVIGSLLGILARYPLAKVLQLGMVLSAVMVLIPKVTQLFIDGLLPMSTRAEEIISHKFKKRSFNIGMTAALVIGHPTTIVCSLILVPIILFLSVIMPGNEFLPLASLSGLIYLFPMILPYTNGNIVRSFIVGLVALLFGIVSATSIAPIFTEAANIVQSTLIPVGTSSVASIDFAASLITFVIYHLTTYGSLIGPAVIAFLALVLMLKNRKRIIEENNEALSMRKNSDCISIKDD</sequence>
<evidence type="ECO:0000256" key="9">
    <source>
        <dbReference type="SAM" id="Phobius"/>
    </source>
</evidence>
<feature type="transmembrane region" description="Helical" evidence="9">
    <location>
        <begin position="6"/>
        <end position="27"/>
    </location>
</feature>
<evidence type="ECO:0000256" key="5">
    <source>
        <dbReference type="ARBA" id="ARBA00022683"/>
    </source>
</evidence>
<dbReference type="RefSeq" id="WP_125715075.1">
    <property type="nucleotide sequence ID" value="NZ_JBHTOP010000004.1"/>
</dbReference>
<comment type="subcellular location">
    <subcellularLocation>
        <location evidence="1">Cell membrane</location>
        <topology evidence="1">Multi-pass membrane protein</topology>
    </subcellularLocation>
</comment>
<dbReference type="PROSITE" id="PS51104">
    <property type="entry name" value="PTS_EIIC_TYPE_2"/>
    <property type="match status" value="1"/>
</dbReference>
<dbReference type="Pfam" id="PF03611">
    <property type="entry name" value="EIIC-GAT"/>
    <property type="match status" value="1"/>
</dbReference>
<evidence type="ECO:0000256" key="7">
    <source>
        <dbReference type="ARBA" id="ARBA00022989"/>
    </source>
</evidence>